<reference evidence="1" key="1">
    <citation type="submission" date="2023-08" db="EMBL/GenBank/DDBJ databases">
        <authorList>
            <person name="Page C.A."/>
            <person name="Perez-Diaz I.M."/>
        </authorList>
    </citation>
    <scope>NUCLEOTIDE SEQUENCE</scope>
    <source>
        <strain evidence="1">7.8.46</strain>
    </source>
</reference>
<proteinExistence type="predicted"/>
<accession>A0AAW8VTT4</accession>
<name>A0AAW8VTT4_LACPE</name>
<evidence type="ECO:0000313" key="1">
    <source>
        <dbReference type="EMBL" id="MDT6990118.1"/>
    </source>
</evidence>
<dbReference type="RefSeq" id="WP_313890728.1">
    <property type="nucleotide sequence ID" value="NZ_JAVLAQ010000001.1"/>
</dbReference>
<evidence type="ECO:0000313" key="2">
    <source>
        <dbReference type="Proteomes" id="UP001267003"/>
    </source>
</evidence>
<dbReference type="Proteomes" id="UP001267003">
    <property type="component" value="Unassembled WGS sequence"/>
</dbReference>
<comment type="caution">
    <text evidence="1">The sequence shown here is derived from an EMBL/GenBank/DDBJ whole genome shotgun (WGS) entry which is preliminary data.</text>
</comment>
<sequence length="68" mass="7944">MFKIGFSFTDELVGDLAMVIKVFNRGHFTCLVCFLADHFEHRTSDVSGMERQKQKIATPKLWQNFGRY</sequence>
<organism evidence="1 2">
    <name type="scientific">Lactiplantibacillus pentosus</name>
    <name type="common">Lactobacillus pentosus</name>
    <dbReference type="NCBI Taxonomy" id="1589"/>
    <lineage>
        <taxon>Bacteria</taxon>
        <taxon>Bacillati</taxon>
        <taxon>Bacillota</taxon>
        <taxon>Bacilli</taxon>
        <taxon>Lactobacillales</taxon>
        <taxon>Lactobacillaceae</taxon>
        <taxon>Lactiplantibacillus</taxon>
    </lineage>
</organism>
<dbReference type="AlphaFoldDB" id="A0AAW8VTT4"/>
<protein>
    <submittedName>
        <fullName evidence="1">Uncharacterized protein</fullName>
    </submittedName>
</protein>
<gene>
    <name evidence="1" type="ORF">RI536_08375</name>
</gene>
<dbReference type="EMBL" id="JAVLAQ010000001">
    <property type="protein sequence ID" value="MDT6990118.1"/>
    <property type="molecule type" value="Genomic_DNA"/>
</dbReference>